<dbReference type="GO" id="GO:0006432">
    <property type="term" value="P:phenylalanyl-tRNA aminoacylation"/>
    <property type="evidence" value="ECO:0007669"/>
    <property type="project" value="UniProtKB-UniRule"/>
</dbReference>
<dbReference type="EMBL" id="FNFP01000003">
    <property type="protein sequence ID" value="SDK75167.1"/>
    <property type="molecule type" value="Genomic_DNA"/>
</dbReference>
<dbReference type="PROSITE" id="PS51447">
    <property type="entry name" value="FDX_ACB"/>
    <property type="match status" value="1"/>
</dbReference>
<dbReference type="SMART" id="SM00874">
    <property type="entry name" value="B5"/>
    <property type="match status" value="1"/>
</dbReference>
<keyword evidence="8 15" id="KW-0547">Nucleotide-binding</keyword>
<dbReference type="Pfam" id="PF03483">
    <property type="entry name" value="B3_4"/>
    <property type="match status" value="1"/>
</dbReference>
<dbReference type="PANTHER" id="PTHR10947">
    <property type="entry name" value="PHENYLALANYL-TRNA SYNTHETASE BETA CHAIN AND LEUCINE-RICH REPEAT-CONTAINING PROTEIN 47"/>
    <property type="match status" value="1"/>
</dbReference>
<evidence type="ECO:0000259" key="19">
    <source>
        <dbReference type="PROSITE" id="PS51483"/>
    </source>
</evidence>
<comment type="cofactor">
    <cofactor evidence="15">
        <name>Mg(2+)</name>
        <dbReference type="ChEBI" id="CHEBI:18420"/>
    </cofactor>
    <text evidence="15">Binds 2 magnesium ions per tetramer.</text>
</comment>
<evidence type="ECO:0000256" key="14">
    <source>
        <dbReference type="ARBA" id="ARBA00049255"/>
    </source>
</evidence>
<dbReference type="PROSITE" id="PS50886">
    <property type="entry name" value="TRBD"/>
    <property type="match status" value="1"/>
</dbReference>
<evidence type="ECO:0000256" key="4">
    <source>
        <dbReference type="ARBA" id="ARBA00022490"/>
    </source>
</evidence>
<dbReference type="SMART" id="SM00896">
    <property type="entry name" value="FDX-ACB"/>
    <property type="match status" value="1"/>
</dbReference>
<dbReference type="Pfam" id="PF17759">
    <property type="entry name" value="tRNA_synthFbeta"/>
    <property type="match status" value="1"/>
</dbReference>
<keyword evidence="6 15" id="KW-0436">Ligase</keyword>
<dbReference type="GO" id="GO:0004826">
    <property type="term" value="F:phenylalanine-tRNA ligase activity"/>
    <property type="evidence" value="ECO:0007669"/>
    <property type="project" value="UniProtKB-UniRule"/>
</dbReference>
<accession>A0A1G9EG74</accession>
<keyword evidence="21" id="KW-1185">Reference proteome</keyword>
<dbReference type="CDD" id="cd00769">
    <property type="entry name" value="PheRS_beta_core"/>
    <property type="match status" value="1"/>
</dbReference>
<dbReference type="InterPro" id="IPR045864">
    <property type="entry name" value="aa-tRNA-synth_II/BPL/LPL"/>
</dbReference>
<evidence type="ECO:0000256" key="12">
    <source>
        <dbReference type="ARBA" id="ARBA00022917"/>
    </source>
</evidence>
<dbReference type="InterPro" id="IPR002547">
    <property type="entry name" value="tRNA-bd_dom"/>
</dbReference>
<dbReference type="FunFam" id="2.40.50.140:FF:000045">
    <property type="entry name" value="Phenylalanine--tRNA ligase beta subunit"/>
    <property type="match status" value="1"/>
</dbReference>
<dbReference type="InterPro" id="IPR045060">
    <property type="entry name" value="Phe-tRNA-ligase_IIc_bsu"/>
</dbReference>
<gene>
    <name evidence="15" type="primary">pheT</name>
    <name evidence="20" type="ORF">SAMN05660472_01959</name>
</gene>
<feature type="binding site" evidence="15">
    <location>
        <position position="469"/>
    </location>
    <ligand>
        <name>Mg(2+)</name>
        <dbReference type="ChEBI" id="CHEBI:18420"/>
        <note>shared with alpha subunit</note>
    </ligand>
</feature>
<dbReference type="GO" id="GO:0016740">
    <property type="term" value="F:transferase activity"/>
    <property type="evidence" value="ECO:0007669"/>
    <property type="project" value="UniProtKB-ARBA"/>
</dbReference>
<evidence type="ECO:0000256" key="3">
    <source>
        <dbReference type="ARBA" id="ARBA00011209"/>
    </source>
</evidence>
<dbReference type="GO" id="GO:0005524">
    <property type="term" value="F:ATP binding"/>
    <property type="evidence" value="ECO:0007669"/>
    <property type="project" value="UniProtKB-UniRule"/>
</dbReference>
<proteinExistence type="inferred from homology"/>
<dbReference type="Gene3D" id="3.30.56.10">
    <property type="match status" value="2"/>
</dbReference>
<dbReference type="SUPFAM" id="SSF50249">
    <property type="entry name" value="Nucleic acid-binding proteins"/>
    <property type="match status" value="1"/>
</dbReference>
<dbReference type="Gene3D" id="2.40.50.140">
    <property type="entry name" value="Nucleic acid-binding proteins"/>
    <property type="match status" value="1"/>
</dbReference>
<evidence type="ECO:0000256" key="15">
    <source>
        <dbReference type="HAMAP-Rule" id="MF_00283"/>
    </source>
</evidence>
<evidence type="ECO:0000256" key="13">
    <source>
        <dbReference type="ARBA" id="ARBA00023146"/>
    </source>
</evidence>
<dbReference type="Proteomes" id="UP000198718">
    <property type="component" value="Unassembled WGS sequence"/>
</dbReference>
<dbReference type="Pfam" id="PF03147">
    <property type="entry name" value="FDX-ACB"/>
    <property type="match status" value="1"/>
</dbReference>
<evidence type="ECO:0000313" key="21">
    <source>
        <dbReference type="Proteomes" id="UP000198718"/>
    </source>
</evidence>
<dbReference type="InterPro" id="IPR041616">
    <property type="entry name" value="PheRS_beta_core"/>
</dbReference>
<dbReference type="EC" id="6.1.1.20" evidence="15"/>
<dbReference type="HAMAP" id="MF_00283">
    <property type="entry name" value="Phe_tRNA_synth_beta1"/>
    <property type="match status" value="1"/>
</dbReference>
<keyword evidence="10 15" id="KW-0460">Magnesium</keyword>
<comment type="subunit">
    <text evidence="3 15">Tetramer of two alpha and two beta subunits.</text>
</comment>
<dbReference type="AlphaFoldDB" id="A0A1G9EG74"/>
<dbReference type="PANTHER" id="PTHR10947:SF0">
    <property type="entry name" value="PHENYLALANINE--TRNA LIGASE BETA SUBUNIT"/>
    <property type="match status" value="1"/>
</dbReference>
<evidence type="ECO:0000259" key="17">
    <source>
        <dbReference type="PROSITE" id="PS50886"/>
    </source>
</evidence>
<evidence type="ECO:0000256" key="1">
    <source>
        <dbReference type="ARBA" id="ARBA00004496"/>
    </source>
</evidence>
<feature type="binding site" evidence="15">
    <location>
        <position position="460"/>
    </location>
    <ligand>
        <name>Mg(2+)</name>
        <dbReference type="ChEBI" id="CHEBI:18420"/>
        <note>shared with alpha subunit</note>
    </ligand>
</feature>
<dbReference type="InterPro" id="IPR005147">
    <property type="entry name" value="tRNA_synthase_B5-dom"/>
</dbReference>
<dbReference type="GO" id="GO:0140096">
    <property type="term" value="F:catalytic activity, acting on a protein"/>
    <property type="evidence" value="ECO:0007669"/>
    <property type="project" value="UniProtKB-ARBA"/>
</dbReference>
<keyword evidence="4 15" id="KW-0963">Cytoplasm</keyword>
<dbReference type="GO" id="GO:0000049">
    <property type="term" value="F:tRNA binding"/>
    <property type="evidence" value="ECO:0007669"/>
    <property type="project" value="UniProtKB-UniRule"/>
</dbReference>
<feature type="binding site" evidence="15">
    <location>
        <position position="466"/>
    </location>
    <ligand>
        <name>Mg(2+)</name>
        <dbReference type="ChEBI" id="CHEBI:18420"/>
        <note>shared with alpha subunit</note>
    </ligand>
</feature>
<dbReference type="InterPro" id="IPR004532">
    <property type="entry name" value="Phe-tRNA-ligase_IIc_bsu_bact"/>
</dbReference>
<evidence type="ECO:0000256" key="2">
    <source>
        <dbReference type="ARBA" id="ARBA00008653"/>
    </source>
</evidence>
<evidence type="ECO:0000256" key="7">
    <source>
        <dbReference type="ARBA" id="ARBA00022723"/>
    </source>
</evidence>
<name>A0A1G9EG74_9FIRM</name>
<dbReference type="FunFam" id="3.30.70.380:FF:000001">
    <property type="entry name" value="Phenylalanine--tRNA ligase beta subunit"/>
    <property type="match status" value="1"/>
</dbReference>
<feature type="domain" description="FDX-ACB" evidence="18">
    <location>
        <begin position="703"/>
        <end position="796"/>
    </location>
</feature>
<dbReference type="NCBIfam" id="TIGR00472">
    <property type="entry name" value="pheT_bact"/>
    <property type="match status" value="1"/>
</dbReference>
<keyword evidence="5 16" id="KW-0820">tRNA-binding</keyword>
<feature type="domain" description="B5" evidence="19">
    <location>
        <begin position="407"/>
        <end position="482"/>
    </location>
</feature>
<evidence type="ECO:0000256" key="5">
    <source>
        <dbReference type="ARBA" id="ARBA00022555"/>
    </source>
</evidence>
<evidence type="ECO:0000256" key="10">
    <source>
        <dbReference type="ARBA" id="ARBA00022842"/>
    </source>
</evidence>
<dbReference type="SUPFAM" id="SSF55681">
    <property type="entry name" value="Class II aaRS and biotin synthetases"/>
    <property type="match status" value="1"/>
</dbReference>
<dbReference type="InterPro" id="IPR009061">
    <property type="entry name" value="DNA-bd_dom_put_sf"/>
</dbReference>
<keyword evidence="12 15" id="KW-0648">Protein biosynthesis</keyword>
<dbReference type="SUPFAM" id="SSF46955">
    <property type="entry name" value="Putative DNA-binding domain"/>
    <property type="match status" value="1"/>
</dbReference>
<dbReference type="GO" id="GO:0009328">
    <property type="term" value="C:phenylalanine-tRNA ligase complex"/>
    <property type="evidence" value="ECO:0007669"/>
    <property type="project" value="TreeGrafter"/>
</dbReference>
<dbReference type="InterPro" id="IPR033714">
    <property type="entry name" value="tRNA_bind_bactPheRS"/>
</dbReference>
<dbReference type="Pfam" id="PF01588">
    <property type="entry name" value="tRNA_bind"/>
    <property type="match status" value="1"/>
</dbReference>
<protein>
    <recommendedName>
        <fullName evidence="15">Phenylalanine--tRNA ligase beta subunit</fullName>
        <ecNumber evidence="15">6.1.1.20</ecNumber>
    </recommendedName>
    <alternativeName>
        <fullName evidence="15">Phenylalanyl-tRNA synthetase beta subunit</fullName>
        <shortName evidence="15">PheRS</shortName>
    </alternativeName>
</protein>
<feature type="domain" description="TRNA-binding" evidence="17">
    <location>
        <begin position="39"/>
        <end position="153"/>
    </location>
</feature>
<dbReference type="Gene3D" id="3.50.40.10">
    <property type="entry name" value="Phenylalanyl-trna Synthetase, Chain B, domain 3"/>
    <property type="match status" value="1"/>
</dbReference>
<dbReference type="Gene3D" id="3.30.930.10">
    <property type="entry name" value="Bira Bifunctional Protein, Domain 2"/>
    <property type="match status" value="1"/>
</dbReference>
<keyword evidence="7 15" id="KW-0479">Metal-binding</keyword>
<organism evidence="20 21">
    <name type="scientific">Natronincola ferrireducens</name>
    <dbReference type="NCBI Taxonomy" id="393762"/>
    <lineage>
        <taxon>Bacteria</taxon>
        <taxon>Bacillati</taxon>
        <taxon>Bacillota</taxon>
        <taxon>Clostridia</taxon>
        <taxon>Peptostreptococcales</taxon>
        <taxon>Natronincolaceae</taxon>
        <taxon>Natronincola</taxon>
    </lineage>
</organism>
<dbReference type="Pfam" id="PF03484">
    <property type="entry name" value="B5"/>
    <property type="match status" value="1"/>
</dbReference>
<keyword evidence="13 15" id="KW-0030">Aminoacyl-tRNA synthetase</keyword>
<evidence type="ECO:0000313" key="20">
    <source>
        <dbReference type="EMBL" id="SDK75167.1"/>
    </source>
</evidence>
<comment type="subcellular location">
    <subcellularLocation>
        <location evidence="1 15">Cytoplasm</location>
    </subcellularLocation>
</comment>
<dbReference type="FunFam" id="3.50.40.10:FF:000001">
    <property type="entry name" value="Phenylalanine--tRNA ligase beta subunit"/>
    <property type="match status" value="1"/>
</dbReference>
<dbReference type="RefSeq" id="WP_090553502.1">
    <property type="nucleotide sequence ID" value="NZ_FNFP01000003.1"/>
</dbReference>
<comment type="similarity">
    <text evidence="2 15">Belongs to the phenylalanyl-tRNA synthetase beta subunit family. Type 1 subfamily.</text>
</comment>
<dbReference type="SUPFAM" id="SSF56037">
    <property type="entry name" value="PheT/TilS domain"/>
    <property type="match status" value="1"/>
</dbReference>
<evidence type="ECO:0000256" key="6">
    <source>
        <dbReference type="ARBA" id="ARBA00022598"/>
    </source>
</evidence>
<evidence type="ECO:0000256" key="8">
    <source>
        <dbReference type="ARBA" id="ARBA00022741"/>
    </source>
</evidence>
<dbReference type="CDD" id="cd02796">
    <property type="entry name" value="tRNA_bind_bactPheRS"/>
    <property type="match status" value="1"/>
</dbReference>
<feature type="binding site" evidence="15">
    <location>
        <position position="470"/>
    </location>
    <ligand>
        <name>Mg(2+)</name>
        <dbReference type="ChEBI" id="CHEBI:18420"/>
        <note>shared with alpha subunit</note>
    </ligand>
</feature>
<comment type="catalytic activity">
    <reaction evidence="14 15">
        <text>tRNA(Phe) + L-phenylalanine + ATP = L-phenylalanyl-tRNA(Phe) + AMP + diphosphate + H(+)</text>
        <dbReference type="Rhea" id="RHEA:19413"/>
        <dbReference type="Rhea" id="RHEA-COMP:9668"/>
        <dbReference type="Rhea" id="RHEA-COMP:9699"/>
        <dbReference type="ChEBI" id="CHEBI:15378"/>
        <dbReference type="ChEBI" id="CHEBI:30616"/>
        <dbReference type="ChEBI" id="CHEBI:33019"/>
        <dbReference type="ChEBI" id="CHEBI:58095"/>
        <dbReference type="ChEBI" id="CHEBI:78442"/>
        <dbReference type="ChEBI" id="CHEBI:78531"/>
        <dbReference type="ChEBI" id="CHEBI:456215"/>
        <dbReference type="EC" id="6.1.1.20"/>
    </reaction>
</comment>
<dbReference type="OrthoDB" id="9805455at2"/>
<keyword evidence="9 15" id="KW-0067">ATP-binding</keyword>
<dbReference type="STRING" id="393762.SAMN05660472_01959"/>
<evidence type="ECO:0000259" key="18">
    <source>
        <dbReference type="PROSITE" id="PS51447"/>
    </source>
</evidence>
<dbReference type="InterPro" id="IPR036690">
    <property type="entry name" value="Fdx_antiC-bd_sf"/>
</dbReference>
<dbReference type="PROSITE" id="PS51483">
    <property type="entry name" value="B5"/>
    <property type="match status" value="1"/>
</dbReference>
<dbReference type="InterPro" id="IPR005146">
    <property type="entry name" value="B3/B4_tRNA-bd"/>
</dbReference>
<dbReference type="InterPro" id="IPR020825">
    <property type="entry name" value="Phe-tRNA_synthase-like_B3/B4"/>
</dbReference>
<dbReference type="GO" id="GO:0000287">
    <property type="term" value="F:magnesium ion binding"/>
    <property type="evidence" value="ECO:0007669"/>
    <property type="project" value="UniProtKB-UniRule"/>
</dbReference>
<reference evidence="20 21" key="1">
    <citation type="submission" date="2016-10" db="EMBL/GenBank/DDBJ databases">
        <authorList>
            <person name="de Groot N.N."/>
        </authorList>
    </citation>
    <scope>NUCLEOTIDE SEQUENCE [LARGE SCALE GENOMIC DNA]</scope>
    <source>
        <strain evidence="20 21">DSM 18346</strain>
    </source>
</reference>
<dbReference type="SUPFAM" id="SSF54991">
    <property type="entry name" value="Anticodon-binding domain of PheRS"/>
    <property type="match status" value="1"/>
</dbReference>
<evidence type="ECO:0000256" key="9">
    <source>
        <dbReference type="ARBA" id="ARBA00022840"/>
    </source>
</evidence>
<keyword evidence="11 16" id="KW-0694">RNA-binding</keyword>
<evidence type="ECO:0000256" key="16">
    <source>
        <dbReference type="PROSITE-ProRule" id="PRU00209"/>
    </source>
</evidence>
<dbReference type="NCBIfam" id="NF045760">
    <property type="entry name" value="YtpR"/>
    <property type="match status" value="1"/>
</dbReference>
<dbReference type="SMART" id="SM00873">
    <property type="entry name" value="B3_4"/>
    <property type="match status" value="1"/>
</dbReference>
<dbReference type="InterPro" id="IPR012340">
    <property type="entry name" value="NA-bd_OB-fold"/>
</dbReference>
<dbReference type="Gene3D" id="3.30.70.380">
    <property type="entry name" value="Ferrodoxin-fold anticodon-binding domain"/>
    <property type="match status" value="1"/>
</dbReference>
<evidence type="ECO:0000256" key="11">
    <source>
        <dbReference type="ARBA" id="ARBA00022884"/>
    </source>
</evidence>
<sequence>MLVPIEWLKQYVNINMETKELCDRMTMSGSKVEEVKKIGIGIKGVVIGVIEEIAPHPNADKLVVTKVNVGNEKLQIVTGATNITVGDYVPVALNGANLPGGVKIKRGKLRGEASEGMLISQDELGISKSVIPEDMKDGIWILDQQYPLGENFVKAINLEDEIIEFEITSNRPDCLSMIGIAREVAATIGSTLRYPEVNVSEVQEEASAKAKVIIEDTEGCQRYVARVIEDVVIKPSPQWMQKRLAKAGIRPINNIVDITNYVMLEYGQPLHAFDMDYVDNNTIVVKKATNDETFKTLDGIERKLKDSMTMICDTNKTLAIAGVMGGEESEITNDTKNILLESAYFNPEATRLTSKQLGLRTEASARFEKGQDPNIARLAADRACQLIEELGAGKILRGAVDVYPVGKKAIERNIRPQRINDLLGTELTNEEMINILKTLEITAEDKGNTLVVTVPTYRIDLDQEADFVEEIGRIFGYDRIPATMAKGSIVAGRKTNGQIIEDITKEALNAMGLNEVLTYSFISPKSADKIRLGENSIKRNFITLLNPLGDETSVMRTSLLPNLLEVMARNFNRKVEGFRGFELGRIFISKPDGSKKLPHELLNVVIGMYGEEDFFTLKGVVEGLLERLGIKGHSYQVEKHHPTFHPGRCGNIIYGEQMIGILGEIHPEVMENYGINKKCYCAELDFELLLQLTRLDTMYEPLPKYPAITRDFAVVVKEDTLVQEIEDIILKNGGEMLESYKLFDVYQGNQVAEGYKSVAYTLTYRHKNRTLKDEEVNTVHEKILVNIKEILGGTLRD</sequence>
<dbReference type="InterPro" id="IPR005121">
    <property type="entry name" value="Fdx_antiC-bd"/>
</dbReference>